<evidence type="ECO:0000313" key="1">
    <source>
        <dbReference type="EMBL" id="KAI4373383.1"/>
    </source>
</evidence>
<sequence>MVVAEAEDQEATLRVRGYDEKRDWARAEALERRCQVGPSSDRISIFIDTLGDPICRIRNSPSYIMLVAELGKDLVGVIQGTIKVVAVPRPPPRDKARAGYILGLRVLPEHRCRGIASALVRSLEQWFVSNHVDFSYMATEETNLPSLRLFVGRLGYVRFRTPSIVVYPVNSRRCCFGYDRTPSNVDIRRLETDSVESIYRRFVSTTYDFFPDDIDRILKSKLTLGTWAAHFRDDVWQEDGIGSASWRAPGTWAVLSVWDTSRVFKLRLGNAPLSFRLLARCKRVINNILSCIGMQGIPDVFSPFGFYFIYGIHGEGRSSGELIKALCRHVQGMAGESEECRALVTEVGAEETGIQEAPRWKSLSCPRDVWCIKSLKPEEEQVLPLSSTPVRALFVDPREV</sequence>
<name>A0ACB9R7F4_9MYRT</name>
<dbReference type="Proteomes" id="UP001057402">
    <property type="component" value="Chromosome 4"/>
</dbReference>
<protein>
    <submittedName>
        <fullName evidence="1">Uncharacterized protein</fullName>
    </submittedName>
</protein>
<gene>
    <name evidence="1" type="ORF">MLD38_011513</name>
</gene>
<accession>A0ACB9R7F4</accession>
<reference evidence="2" key="1">
    <citation type="journal article" date="2023" name="Front. Plant Sci.">
        <title>Chromosomal-level genome assembly of Melastoma candidum provides insights into trichome evolution.</title>
        <authorList>
            <person name="Zhong Y."/>
            <person name="Wu W."/>
            <person name="Sun C."/>
            <person name="Zou P."/>
            <person name="Liu Y."/>
            <person name="Dai S."/>
            <person name="Zhou R."/>
        </authorList>
    </citation>
    <scope>NUCLEOTIDE SEQUENCE [LARGE SCALE GENOMIC DNA]</scope>
</reference>
<organism evidence="1 2">
    <name type="scientific">Melastoma candidum</name>
    <dbReference type="NCBI Taxonomy" id="119954"/>
    <lineage>
        <taxon>Eukaryota</taxon>
        <taxon>Viridiplantae</taxon>
        <taxon>Streptophyta</taxon>
        <taxon>Embryophyta</taxon>
        <taxon>Tracheophyta</taxon>
        <taxon>Spermatophyta</taxon>
        <taxon>Magnoliopsida</taxon>
        <taxon>eudicotyledons</taxon>
        <taxon>Gunneridae</taxon>
        <taxon>Pentapetalae</taxon>
        <taxon>rosids</taxon>
        <taxon>malvids</taxon>
        <taxon>Myrtales</taxon>
        <taxon>Melastomataceae</taxon>
        <taxon>Melastomatoideae</taxon>
        <taxon>Melastomateae</taxon>
        <taxon>Melastoma</taxon>
    </lineage>
</organism>
<comment type="caution">
    <text evidence="1">The sequence shown here is derived from an EMBL/GenBank/DDBJ whole genome shotgun (WGS) entry which is preliminary data.</text>
</comment>
<keyword evidence="2" id="KW-1185">Reference proteome</keyword>
<dbReference type="EMBL" id="CM042883">
    <property type="protein sequence ID" value="KAI4373383.1"/>
    <property type="molecule type" value="Genomic_DNA"/>
</dbReference>
<proteinExistence type="predicted"/>
<evidence type="ECO:0000313" key="2">
    <source>
        <dbReference type="Proteomes" id="UP001057402"/>
    </source>
</evidence>